<dbReference type="GO" id="GO:0015074">
    <property type="term" value="P:DNA integration"/>
    <property type="evidence" value="ECO:0007669"/>
    <property type="project" value="UniProtKB-KW"/>
</dbReference>
<dbReference type="PANTHER" id="PTHR30349">
    <property type="entry name" value="PHAGE INTEGRASE-RELATED"/>
    <property type="match status" value="1"/>
</dbReference>
<evidence type="ECO:0000313" key="9">
    <source>
        <dbReference type="Proteomes" id="UP000185426"/>
    </source>
</evidence>
<reference evidence="8 9" key="1">
    <citation type="submission" date="2016-05" db="EMBL/GenBank/DDBJ databases">
        <title>Complete Genome and Methylome Analysis of Psychrotrophic Bacterial Isolates from Antarctic Lake Untersee.</title>
        <authorList>
            <person name="Fomenkov A."/>
            <person name="Akimov V.N."/>
            <person name="Vasilyeva L.V."/>
            <person name="Andersen D."/>
            <person name="Vincze T."/>
            <person name="Roberts R.J."/>
        </authorList>
    </citation>
    <scope>NUCLEOTIDE SEQUENCE [LARGE SCALE GENOMIC DNA]</scope>
    <source>
        <strain evidence="8 9">U14-5</strain>
    </source>
</reference>
<evidence type="ECO:0000259" key="7">
    <source>
        <dbReference type="PROSITE" id="PS51900"/>
    </source>
</evidence>
<dbReference type="EMBL" id="CP015607">
    <property type="protein sequence ID" value="APT47360.1"/>
    <property type="molecule type" value="Genomic_DNA"/>
</dbReference>
<organism evidence="8 9">
    <name type="scientific">Bacillus safensis</name>
    <dbReference type="NCBI Taxonomy" id="561879"/>
    <lineage>
        <taxon>Bacteria</taxon>
        <taxon>Bacillati</taxon>
        <taxon>Bacillota</taxon>
        <taxon>Bacilli</taxon>
        <taxon>Bacillales</taxon>
        <taxon>Bacillaceae</taxon>
        <taxon>Bacillus</taxon>
    </lineage>
</organism>
<dbReference type="Gene3D" id="1.10.443.10">
    <property type="entry name" value="Intergrase catalytic core"/>
    <property type="match status" value="1"/>
</dbReference>
<dbReference type="Pfam" id="PF14659">
    <property type="entry name" value="Phage_int_SAM_3"/>
    <property type="match status" value="1"/>
</dbReference>
<evidence type="ECO:0000259" key="6">
    <source>
        <dbReference type="PROSITE" id="PS51898"/>
    </source>
</evidence>
<dbReference type="AlphaFoldDB" id="A0A1L6ZLI4"/>
<evidence type="ECO:0000256" key="4">
    <source>
        <dbReference type="ARBA" id="ARBA00023172"/>
    </source>
</evidence>
<dbReference type="RefSeq" id="WP_075623117.1">
    <property type="nucleotide sequence ID" value="NZ_CP015607.1"/>
</dbReference>
<dbReference type="InterPro" id="IPR004107">
    <property type="entry name" value="Integrase_SAM-like_N"/>
</dbReference>
<keyword evidence="3 5" id="KW-0238">DNA-binding</keyword>
<dbReference type="InterPro" id="IPR013762">
    <property type="entry name" value="Integrase-like_cat_sf"/>
</dbReference>
<dbReference type="InterPro" id="IPR011010">
    <property type="entry name" value="DNA_brk_join_enz"/>
</dbReference>
<dbReference type="PANTHER" id="PTHR30349:SF64">
    <property type="entry name" value="PROPHAGE INTEGRASE INTD-RELATED"/>
    <property type="match status" value="1"/>
</dbReference>
<feature type="domain" description="Tyr recombinase" evidence="6">
    <location>
        <begin position="169"/>
        <end position="371"/>
    </location>
</feature>
<dbReference type="PROSITE" id="PS51900">
    <property type="entry name" value="CB"/>
    <property type="match status" value="1"/>
</dbReference>
<dbReference type="Gene3D" id="1.10.150.130">
    <property type="match status" value="1"/>
</dbReference>
<dbReference type="GO" id="GO:0003677">
    <property type="term" value="F:DNA binding"/>
    <property type="evidence" value="ECO:0007669"/>
    <property type="project" value="UniProtKB-UniRule"/>
</dbReference>
<dbReference type="SUPFAM" id="SSF56349">
    <property type="entry name" value="DNA breaking-rejoining enzymes"/>
    <property type="match status" value="1"/>
</dbReference>
<name>A0A1L6ZLI4_BACIA</name>
<feature type="domain" description="Core-binding (CB)" evidence="7">
    <location>
        <begin position="62"/>
        <end position="146"/>
    </location>
</feature>
<dbReference type="InterPro" id="IPR010998">
    <property type="entry name" value="Integrase_recombinase_N"/>
</dbReference>
<gene>
    <name evidence="8" type="ORF">BSA145_16670</name>
</gene>
<dbReference type="Pfam" id="PF14657">
    <property type="entry name" value="Arm-DNA-bind_4"/>
    <property type="match status" value="1"/>
</dbReference>
<dbReference type="InterPro" id="IPR002104">
    <property type="entry name" value="Integrase_catalytic"/>
</dbReference>
<accession>A0A1L6ZLI4</accession>
<evidence type="ECO:0000256" key="3">
    <source>
        <dbReference type="ARBA" id="ARBA00023125"/>
    </source>
</evidence>
<keyword evidence="2" id="KW-0229">DNA integration</keyword>
<dbReference type="InterPro" id="IPR050090">
    <property type="entry name" value="Tyrosine_recombinase_XerCD"/>
</dbReference>
<dbReference type="InterPro" id="IPR044068">
    <property type="entry name" value="CB"/>
</dbReference>
<proteinExistence type="inferred from homology"/>
<dbReference type="PROSITE" id="PS51898">
    <property type="entry name" value="TYR_RECOMBINASE"/>
    <property type="match status" value="1"/>
</dbReference>
<dbReference type="Proteomes" id="UP000185426">
    <property type="component" value="Chromosome"/>
</dbReference>
<evidence type="ECO:0000256" key="1">
    <source>
        <dbReference type="ARBA" id="ARBA00008857"/>
    </source>
</evidence>
<comment type="similarity">
    <text evidence="1">Belongs to the 'phage' integrase family.</text>
</comment>
<evidence type="ECO:0000313" key="8">
    <source>
        <dbReference type="EMBL" id="APT47360.1"/>
    </source>
</evidence>
<dbReference type="InterPro" id="IPR028259">
    <property type="entry name" value="AP2-like_int_N"/>
</dbReference>
<evidence type="ECO:0000256" key="2">
    <source>
        <dbReference type="ARBA" id="ARBA00022908"/>
    </source>
</evidence>
<dbReference type="CDD" id="cd01189">
    <property type="entry name" value="INT_ICEBs1_C_like"/>
    <property type="match status" value="1"/>
</dbReference>
<sequence length="382" mass="45014">MASFRKHPNGSWEYRIRYKDPIQKKFKEKSKRGFNTKKEAQIAAAEEEKKIFNGFELENYPYPLKLYLVDWLKDYKKGTVRKNTFELHKRNIHNHIIPYFKDIDIKEIKPMLYQKFINYLCDQKKYSKRTVEIIHGTMRNAMEKAVILGKIEKNPCVGIEIKTSKKREYNVEFINSDDLPLFLSTAYQYGYIYYIYFKTLLSTGMRKGEAAALQWTDIDLKNKKISITKTLDFRAKNQNELFGDPKTFTSKRIITIDQQLANELHDLKKRQNDAKLVLNDVYLHDLNLIFSRKDGSPLPKSSLFNAFERILKQAGLPKMPIHALRHTHTVLLLESGASMKYVQERLGHKSIRVTSDIYSHISKKIDLDSMNKYEEYISKIME</sequence>
<protein>
    <submittedName>
        <fullName evidence="8">Integrase</fullName>
    </submittedName>
</protein>
<evidence type="ECO:0000256" key="5">
    <source>
        <dbReference type="PROSITE-ProRule" id="PRU01248"/>
    </source>
</evidence>
<dbReference type="GO" id="GO:0006310">
    <property type="term" value="P:DNA recombination"/>
    <property type="evidence" value="ECO:0007669"/>
    <property type="project" value="UniProtKB-KW"/>
</dbReference>
<dbReference type="Pfam" id="PF00589">
    <property type="entry name" value="Phage_integrase"/>
    <property type="match status" value="1"/>
</dbReference>
<keyword evidence="4" id="KW-0233">DNA recombination</keyword>